<dbReference type="AlphaFoldDB" id="A0A4V2XPK5"/>
<reference evidence="1 2" key="1">
    <citation type="submission" date="2019-03" db="EMBL/GenBank/DDBJ databases">
        <title>Draft genome sequences of novel Actinobacteria.</title>
        <authorList>
            <person name="Sahin N."/>
            <person name="Ay H."/>
            <person name="Saygin H."/>
        </authorList>
    </citation>
    <scope>NUCLEOTIDE SEQUENCE [LARGE SCALE GENOMIC DNA]</scope>
    <source>
        <strain evidence="1 2">JCM 30547</strain>
    </source>
</reference>
<proteinExistence type="predicted"/>
<accession>A0A4V2XPK5</accession>
<dbReference type="RefSeq" id="WP_132412788.1">
    <property type="nucleotide sequence ID" value="NZ_SMKA01000190.1"/>
</dbReference>
<evidence type="ECO:0000313" key="2">
    <source>
        <dbReference type="Proteomes" id="UP000295075"/>
    </source>
</evidence>
<name>A0A4V2XPK5_9ACTN</name>
<dbReference type="Proteomes" id="UP000295075">
    <property type="component" value="Unassembled WGS sequence"/>
</dbReference>
<comment type="caution">
    <text evidence="1">The sequence shown here is derived from an EMBL/GenBank/DDBJ whole genome shotgun (WGS) entry which is preliminary data.</text>
</comment>
<dbReference type="EMBL" id="SMKA01000190">
    <property type="protein sequence ID" value="TDC22455.1"/>
    <property type="molecule type" value="Genomic_DNA"/>
</dbReference>
<organism evidence="1 2">
    <name type="scientific">Kribbella albertanoniae</name>
    <dbReference type="NCBI Taxonomy" id="1266829"/>
    <lineage>
        <taxon>Bacteria</taxon>
        <taxon>Bacillati</taxon>
        <taxon>Actinomycetota</taxon>
        <taxon>Actinomycetes</taxon>
        <taxon>Propionibacteriales</taxon>
        <taxon>Kribbellaceae</taxon>
        <taxon>Kribbella</taxon>
    </lineage>
</organism>
<protein>
    <submittedName>
        <fullName evidence="1">Uncharacterized protein</fullName>
    </submittedName>
</protein>
<evidence type="ECO:0000313" key="1">
    <source>
        <dbReference type="EMBL" id="TDC22455.1"/>
    </source>
</evidence>
<sequence>MWVNFRASRDDNTIYWQVTEAKIDGPTCLNIEVPDPIVNSPAAVERLLAGTSQAELCGACDGATVGLQPWGGVGYHAENCAWYYGWTLRDAPWVPRNLTPEPTPETPTE</sequence>
<gene>
    <name evidence="1" type="ORF">E1261_30895</name>
</gene>
<keyword evidence="2" id="KW-1185">Reference proteome</keyword>